<dbReference type="Proteomes" id="UP000266673">
    <property type="component" value="Unassembled WGS sequence"/>
</dbReference>
<organism evidence="1 2">
    <name type="scientific">Gigaspora rosea</name>
    <dbReference type="NCBI Taxonomy" id="44941"/>
    <lineage>
        <taxon>Eukaryota</taxon>
        <taxon>Fungi</taxon>
        <taxon>Fungi incertae sedis</taxon>
        <taxon>Mucoromycota</taxon>
        <taxon>Glomeromycotina</taxon>
        <taxon>Glomeromycetes</taxon>
        <taxon>Diversisporales</taxon>
        <taxon>Gigasporaceae</taxon>
        <taxon>Gigaspora</taxon>
    </lineage>
</organism>
<evidence type="ECO:0000313" key="2">
    <source>
        <dbReference type="Proteomes" id="UP000266673"/>
    </source>
</evidence>
<name>A0A397UBK9_9GLOM</name>
<gene>
    <name evidence="1" type="ORF">C2G38_2217116</name>
</gene>
<proteinExistence type="predicted"/>
<comment type="caution">
    <text evidence="1">The sequence shown here is derived from an EMBL/GenBank/DDBJ whole genome shotgun (WGS) entry which is preliminary data.</text>
</comment>
<protein>
    <submittedName>
        <fullName evidence="1">Uncharacterized protein</fullName>
    </submittedName>
</protein>
<dbReference type="AlphaFoldDB" id="A0A397UBK9"/>
<evidence type="ECO:0000313" key="1">
    <source>
        <dbReference type="EMBL" id="RIB06437.1"/>
    </source>
</evidence>
<accession>A0A397UBK9</accession>
<sequence length="94" mass="10292">MNNPKTEPTKSNTIILTSVVTGNYWNVNTNNTLCTTNNDSVIDDMKNTTPKSKTLYSSGILKKTKLMTNYLHTPPLVLMTIALGVASAPDFINT</sequence>
<keyword evidence="2" id="KW-1185">Reference proteome</keyword>
<reference evidence="1 2" key="1">
    <citation type="submission" date="2018-06" db="EMBL/GenBank/DDBJ databases">
        <title>Comparative genomics reveals the genomic features of Rhizophagus irregularis, R. cerebriforme, R. diaphanum and Gigaspora rosea, and their symbiotic lifestyle signature.</title>
        <authorList>
            <person name="Morin E."/>
            <person name="San Clemente H."/>
            <person name="Chen E.C.H."/>
            <person name="De La Providencia I."/>
            <person name="Hainaut M."/>
            <person name="Kuo A."/>
            <person name="Kohler A."/>
            <person name="Murat C."/>
            <person name="Tang N."/>
            <person name="Roy S."/>
            <person name="Loubradou J."/>
            <person name="Henrissat B."/>
            <person name="Grigoriev I.V."/>
            <person name="Corradi N."/>
            <person name="Roux C."/>
            <person name="Martin F.M."/>
        </authorList>
    </citation>
    <scope>NUCLEOTIDE SEQUENCE [LARGE SCALE GENOMIC DNA]</scope>
    <source>
        <strain evidence="1 2">DAOM 194757</strain>
    </source>
</reference>
<dbReference type="EMBL" id="QKWP01001816">
    <property type="protein sequence ID" value="RIB06437.1"/>
    <property type="molecule type" value="Genomic_DNA"/>
</dbReference>